<dbReference type="PANTHER" id="PTHR11070">
    <property type="entry name" value="UVRD / RECB / PCRA DNA HELICASE FAMILY MEMBER"/>
    <property type="match status" value="1"/>
</dbReference>
<feature type="binding site" evidence="9">
    <location>
        <begin position="32"/>
        <end position="39"/>
    </location>
    <ligand>
        <name>ATP</name>
        <dbReference type="ChEBI" id="CHEBI:30616"/>
    </ligand>
</feature>
<dbReference type="PROSITE" id="PS51198">
    <property type="entry name" value="UVRD_HELICASE_ATP_BIND"/>
    <property type="match status" value="1"/>
</dbReference>
<evidence type="ECO:0000256" key="4">
    <source>
        <dbReference type="ARBA" id="ARBA00022840"/>
    </source>
</evidence>
<dbReference type="SUPFAM" id="SSF52540">
    <property type="entry name" value="P-loop containing nucleoside triphosphate hydrolases"/>
    <property type="match status" value="1"/>
</dbReference>
<dbReference type="OrthoDB" id="9765670at2"/>
<evidence type="ECO:0000259" key="10">
    <source>
        <dbReference type="PROSITE" id="PS51198"/>
    </source>
</evidence>
<evidence type="ECO:0000256" key="8">
    <source>
        <dbReference type="ARBA" id="ARBA00048988"/>
    </source>
</evidence>
<dbReference type="GO" id="GO:0016887">
    <property type="term" value="F:ATP hydrolysis activity"/>
    <property type="evidence" value="ECO:0007669"/>
    <property type="project" value="RHEA"/>
</dbReference>
<evidence type="ECO:0000256" key="1">
    <source>
        <dbReference type="ARBA" id="ARBA00022741"/>
    </source>
</evidence>
<keyword evidence="4 9" id="KW-0067">ATP-binding</keyword>
<dbReference type="Pfam" id="PF00580">
    <property type="entry name" value="UvrD-helicase"/>
    <property type="match status" value="1"/>
</dbReference>
<gene>
    <name evidence="11" type="ORF">VEIDISOL_00871</name>
</gene>
<feature type="domain" description="UvrD-like helicase ATP-binding" evidence="10">
    <location>
        <begin position="11"/>
        <end position="280"/>
    </location>
</feature>
<reference evidence="11" key="1">
    <citation type="submission" date="2009-04" db="EMBL/GenBank/DDBJ databases">
        <authorList>
            <person name="Weinstock G."/>
            <person name="Sodergren E."/>
            <person name="Clifton S."/>
            <person name="Fulton L."/>
            <person name="Fulton B."/>
            <person name="Courtney L."/>
            <person name="Fronick C."/>
            <person name="Harrison M."/>
            <person name="Strong C."/>
            <person name="Farmer C."/>
            <person name="Delahaunty K."/>
            <person name="Markovic C."/>
            <person name="Hall O."/>
            <person name="Minx P."/>
            <person name="Tomlinson C."/>
            <person name="Mitreva M."/>
            <person name="Nelson J."/>
            <person name="Hou S."/>
            <person name="Wollam A."/>
            <person name="Pepin K.H."/>
            <person name="Johnson M."/>
            <person name="Bhonagiri V."/>
            <person name="Nash W.E."/>
            <person name="Warren W."/>
            <person name="Chinwalla A."/>
            <person name="Mardis E.R."/>
            <person name="Wilson R.K."/>
        </authorList>
    </citation>
    <scope>NUCLEOTIDE SEQUENCE [LARGE SCALE GENOMIC DNA]</scope>
    <source>
        <strain evidence="11">ATCC 17748</strain>
    </source>
</reference>
<dbReference type="RefSeq" id="WP_005386158.1">
    <property type="nucleotide sequence ID" value="NZ_GG667604.1"/>
</dbReference>
<name>C4FPP5_9FIRM</name>
<comment type="catalytic activity">
    <reaction evidence="6">
        <text>Couples ATP hydrolysis with the unwinding of duplex DNA by translocating in the 3'-5' direction.</text>
        <dbReference type="EC" id="5.6.2.4"/>
    </reaction>
</comment>
<dbReference type="GO" id="GO:0000724">
    <property type="term" value="P:double-strand break repair via homologous recombination"/>
    <property type="evidence" value="ECO:0007669"/>
    <property type="project" value="TreeGrafter"/>
</dbReference>
<dbReference type="EMBL" id="ACIK02000008">
    <property type="protein sequence ID" value="EEP65783.1"/>
    <property type="molecule type" value="Genomic_DNA"/>
</dbReference>
<dbReference type="Pfam" id="PF13361">
    <property type="entry name" value="UvrD_C"/>
    <property type="match status" value="1"/>
</dbReference>
<dbReference type="InterPro" id="IPR027417">
    <property type="entry name" value="P-loop_NTPase"/>
</dbReference>
<keyword evidence="5" id="KW-0413">Isomerase</keyword>
<evidence type="ECO:0000313" key="11">
    <source>
        <dbReference type="EMBL" id="EEP65783.1"/>
    </source>
</evidence>
<evidence type="ECO:0000256" key="7">
    <source>
        <dbReference type="ARBA" id="ARBA00034808"/>
    </source>
</evidence>
<evidence type="ECO:0000313" key="12">
    <source>
        <dbReference type="Proteomes" id="UP000003529"/>
    </source>
</evidence>
<evidence type="ECO:0000256" key="5">
    <source>
        <dbReference type="ARBA" id="ARBA00023235"/>
    </source>
</evidence>
<proteinExistence type="predicted"/>
<dbReference type="InterPro" id="IPR014016">
    <property type="entry name" value="UvrD-like_ATP-bd"/>
</dbReference>
<dbReference type="GO" id="GO:0003677">
    <property type="term" value="F:DNA binding"/>
    <property type="evidence" value="ECO:0007669"/>
    <property type="project" value="InterPro"/>
</dbReference>
<keyword evidence="3 9" id="KW-0347">Helicase</keyword>
<dbReference type="AlphaFoldDB" id="C4FPP5"/>
<dbReference type="Gene3D" id="3.40.50.300">
    <property type="entry name" value="P-loop containing nucleotide triphosphate hydrolases"/>
    <property type="match status" value="2"/>
</dbReference>
<comment type="caution">
    <text evidence="11">The sequence shown here is derived from an EMBL/GenBank/DDBJ whole genome shotgun (WGS) entry which is preliminary data.</text>
</comment>
<sequence>MTLEDRLKEFHSGDEEQLSFIFSDKPRLIVNAPAGCGKTTAMVSKIARELSLGNIESNKKVLAMSFSVNASIRIKSDVKELLPSLVDNSKLLLKKLDIANYHNFAMRLLYKYGFLLNEEFINLSEFRIISDSIVIKENLISSSDNYIIEELIKIVTSFDFSQIESVMDQYWETINNTLINKKIITYNGILIAAKKLLSNDNIKKFYTNYYSMIIIDEFQDTNILSYYFIKSLIDNNKVVFLGDGIQRIYGFLGALDDVFQRVETDYSPQIISFKNNYRYNNTSIKELDHLIRAYVDQYIDPKLESSILIKKLQSDTEEVNFISEGIKNIIESNCNVAILLRAGWQGGIIAEKLKDESIHFFNGLYSEDDCEFIDFYNVAIEEFYNNVSGNAVQSSLKKCLQAIKNREHEIYTNDQKKYIFDSLYKLLEKLFEVSKNWEGTTKERYKNIEFSLNNNGLKHMIEYLDEKVVLTTIHSAKGLEWDYVILPQMNKSVFPSWKHMCKKCHNLNSFKLDNDSCTSLLLPEMKTLFREELSVLYVALTRAKKNVFFTVNTGINTHGYPKKENCFINLPGINQLDFAWNDYVS</sequence>
<dbReference type="HOGENOM" id="CLU_453248_0_0_9"/>
<evidence type="ECO:0000256" key="2">
    <source>
        <dbReference type="ARBA" id="ARBA00022801"/>
    </source>
</evidence>
<keyword evidence="1 9" id="KW-0547">Nucleotide-binding</keyword>
<dbReference type="eggNOG" id="COG0210">
    <property type="taxonomic scope" value="Bacteria"/>
</dbReference>
<comment type="catalytic activity">
    <reaction evidence="8">
        <text>ATP + H2O = ADP + phosphate + H(+)</text>
        <dbReference type="Rhea" id="RHEA:13065"/>
        <dbReference type="ChEBI" id="CHEBI:15377"/>
        <dbReference type="ChEBI" id="CHEBI:15378"/>
        <dbReference type="ChEBI" id="CHEBI:30616"/>
        <dbReference type="ChEBI" id="CHEBI:43474"/>
        <dbReference type="ChEBI" id="CHEBI:456216"/>
        <dbReference type="EC" id="5.6.2.4"/>
    </reaction>
</comment>
<dbReference type="Proteomes" id="UP000003529">
    <property type="component" value="Unassembled WGS sequence"/>
</dbReference>
<dbReference type="PANTHER" id="PTHR11070:SF30">
    <property type="entry name" value="F-BOX DNA HELICASE 1"/>
    <property type="match status" value="1"/>
</dbReference>
<evidence type="ECO:0000256" key="3">
    <source>
        <dbReference type="ARBA" id="ARBA00022806"/>
    </source>
</evidence>
<evidence type="ECO:0000256" key="6">
    <source>
        <dbReference type="ARBA" id="ARBA00034617"/>
    </source>
</evidence>
<dbReference type="GO" id="GO:0043138">
    <property type="term" value="F:3'-5' DNA helicase activity"/>
    <property type="evidence" value="ECO:0007669"/>
    <property type="project" value="UniProtKB-EC"/>
</dbReference>
<keyword evidence="2 9" id="KW-0378">Hydrolase</keyword>
<organism evidence="11 12">
    <name type="scientific">Veillonella dispar ATCC 17748</name>
    <dbReference type="NCBI Taxonomy" id="546273"/>
    <lineage>
        <taxon>Bacteria</taxon>
        <taxon>Bacillati</taxon>
        <taxon>Bacillota</taxon>
        <taxon>Negativicutes</taxon>
        <taxon>Veillonellales</taxon>
        <taxon>Veillonellaceae</taxon>
        <taxon>Veillonella</taxon>
    </lineage>
</organism>
<keyword evidence="12" id="KW-1185">Reference proteome</keyword>
<dbReference type="EC" id="5.6.2.4" evidence="7"/>
<protein>
    <recommendedName>
        <fullName evidence="7">DNA 3'-5' helicase</fullName>
        <ecNumber evidence="7">5.6.2.4</ecNumber>
    </recommendedName>
</protein>
<dbReference type="GO" id="GO:0005524">
    <property type="term" value="F:ATP binding"/>
    <property type="evidence" value="ECO:0007669"/>
    <property type="project" value="UniProtKB-UniRule"/>
</dbReference>
<accession>C4FPP5</accession>
<dbReference type="InterPro" id="IPR000212">
    <property type="entry name" value="DNA_helicase_UvrD/REP"/>
</dbReference>
<evidence type="ECO:0000256" key="9">
    <source>
        <dbReference type="PROSITE-ProRule" id="PRU00560"/>
    </source>
</evidence>
<dbReference type="InterPro" id="IPR014017">
    <property type="entry name" value="DNA_helicase_UvrD-like_C"/>
</dbReference>
<dbReference type="GO" id="GO:0031297">
    <property type="term" value="P:replication fork processing"/>
    <property type="evidence" value="ECO:0007669"/>
    <property type="project" value="TreeGrafter"/>
</dbReference>